<evidence type="ECO:0000313" key="2">
    <source>
        <dbReference type="Proteomes" id="UP001281410"/>
    </source>
</evidence>
<protein>
    <recommendedName>
        <fullName evidence="3">Nuclease HARBI1</fullName>
    </recommendedName>
</protein>
<dbReference type="PANTHER" id="PTHR47150">
    <property type="entry name" value="OS12G0169200 PROTEIN"/>
    <property type="match status" value="1"/>
</dbReference>
<organism evidence="1 2">
    <name type="scientific">Dipteronia sinensis</name>
    <dbReference type="NCBI Taxonomy" id="43782"/>
    <lineage>
        <taxon>Eukaryota</taxon>
        <taxon>Viridiplantae</taxon>
        <taxon>Streptophyta</taxon>
        <taxon>Embryophyta</taxon>
        <taxon>Tracheophyta</taxon>
        <taxon>Spermatophyta</taxon>
        <taxon>Magnoliopsida</taxon>
        <taxon>eudicotyledons</taxon>
        <taxon>Gunneridae</taxon>
        <taxon>Pentapetalae</taxon>
        <taxon>rosids</taxon>
        <taxon>malvids</taxon>
        <taxon>Sapindales</taxon>
        <taxon>Sapindaceae</taxon>
        <taxon>Hippocastanoideae</taxon>
        <taxon>Acereae</taxon>
        <taxon>Dipteronia</taxon>
    </lineage>
</organism>
<keyword evidence="2" id="KW-1185">Reference proteome</keyword>
<accession>A0AAD9ZMT6</accession>
<evidence type="ECO:0000313" key="1">
    <source>
        <dbReference type="EMBL" id="KAK3184825.1"/>
    </source>
</evidence>
<reference evidence="1" key="1">
    <citation type="journal article" date="2023" name="Plant J.">
        <title>Genome sequences and population genomics provide insights into the demographic history, inbreeding, and mutation load of two 'living fossil' tree species of Dipteronia.</title>
        <authorList>
            <person name="Feng Y."/>
            <person name="Comes H.P."/>
            <person name="Chen J."/>
            <person name="Zhu S."/>
            <person name="Lu R."/>
            <person name="Zhang X."/>
            <person name="Li P."/>
            <person name="Qiu J."/>
            <person name="Olsen K.M."/>
            <person name="Qiu Y."/>
        </authorList>
    </citation>
    <scope>NUCLEOTIDE SEQUENCE</scope>
    <source>
        <strain evidence="1">NBL</strain>
    </source>
</reference>
<name>A0AAD9ZMT6_9ROSI</name>
<dbReference type="Proteomes" id="UP001281410">
    <property type="component" value="Unassembled WGS sequence"/>
</dbReference>
<proteinExistence type="predicted"/>
<gene>
    <name evidence="1" type="ORF">Dsin_032111</name>
</gene>
<dbReference type="EMBL" id="JANJYJ010000010">
    <property type="protein sequence ID" value="KAK3184825.1"/>
    <property type="molecule type" value="Genomic_DNA"/>
</dbReference>
<dbReference type="AlphaFoldDB" id="A0AAD9ZMT6"/>
<dbReference type="InterPro" id="IPR006912">
    <property type="entry name" value="Harbinger_derived_prot"/>
</dbReference>
<dbReference type="PANTHER" id="PTHR47150:SF7">
    <property type="entry name" value="NUCLEASE"/>
    <property type="match status" value="1"/>
</dbReference>
<evidence type="ECO:0008006" key="3">
    <source>
        <dbReference type="Google" id="ProtNLM"/>
    </source>
</evidence>
<dbReference type="Pfam" id="PF04827">
    <property type="entry name" value="Plant_tran"/>
    <property type="match status" value="1"/>
</dbReference>
<comment type="caution">
    <text evidence="1">The sequence shown here is derived from an EMBL/GenBank/DDBJ whole genome shotgun (WGS) entry which is preliminary data.</text>
</comment>
<sequence length="159" mass="18468">MSFNIGGHIVINRDRESADRNLFNDYFAKNPRYNDQMFRRRFRMGRSLFLHIVVVVEAHDNYFVQRKDNVGRLGLSALQKITAVCRMLAYGLPADATNKCIKVRESTTIESLKRFCRDVVEVFTEEYLRSPNATDVARLLRIGKERGFSRMLGSLDCMH</sequence>